<dbReference type="OrthoDB" id="839738at2"/>
<keyword evidence="3" id="KW-1185">Reference proteome</keyword>
<feature type="transmembrane region" description="Helical" evidence="1">
    <location>
        <begin position="77"/>
        <end position="94"/>
    </location>
</feature>
<dbReference type="AlphaFoldDB" id="A0A1H6AG54"/>
<dbReference type="Proteomes" id="UP000236736">
    <property type="component" value="Unassembled WGS sequence"/>
</dbReference>
<keyword evidence="1" id="KW-1133">Transmembrane helix</keyword>
<evidence type="ECO:0000313" key="3">
    <source>
        <dbReference type="Proteomes" id="UP000236736"/>
    </source>
</evidence>
<feature type="transmembrane region" description="Helical" evidence="1">
    <location>
        <begin position="16"/>
        <end position="38"/>
    </location>
</feature>
<keyword evidence="1" id="KW-0812">Transmembrane</keyword>
<keyword evidence="1" id="KW-0472">Membrane</keyword>
<organism evidence="2 3">
    <name type="scientific">Algoriphagus boritolerans DSM 17298 = JCM 18970</name>
    <dbReference type="NCBI Taxonomy" id="1120964"/>
    <lineage>
        <taxon>Bacteria</taxon>
        <taxon>Pseudomonadati</taxon>
        <taxon>Bacteroidota</taxon>
        <taxon>Cytophagia</taxon>
        <taxon>Cytophagales</taxon>
        <taxon>Cyclobacteriaceae</taxon>
        <taxon>Algoriphagus</taxon>
    </lineage>
</organism>
<protein>
    <submittedName>
        <fullName evidence="2">Uncharacterized protein</fullName>
    </submittedName>
</protein>
<gene>
    <name evidence="2" type="ORF">SAMN03080598_04086</name>
</gene>
<dbReference type="EMBL" id="FNVR01000043">
    <property type="protein sequence ID" value="SEG46995.1"/>
    <property type="molecule type" value="Genomic_DNA"/>
</dbReference>
<proteinExistence type="predicted"/>
<evidence type="ECO:0000256" key="1">
    <source>
        <dbReference type="SAM" id="Phobius"/>
    </source>
</evidence>
<name>A0A1H6AG54_9BACT</name>
<reference evidence="3" key="1">
    <citation type="submission" date="2016-10" db="EMBL/GenBank/DDBJ databases">
        <authorList>
            <person name="Varghese N."/>
            <person name="Submissions S."/>
        </authorList>
    </citation>
    <scope>NUCLEOTIDE SEQUENCE [LARGE SCALE GENOMIC DNA]</scope>
    <source>
        <strain evidence="3">DSM 17298</strain>
    </source>
</reference>
<feature type="transmembrane region" description="Helical" evidence="1">
    <location>
        <begin position="44"/>
        <end position="65"/>
    </location>
</feature>
<sequence length="95" mass="10505">MKWSDLPEPVLLQRSFLFGITGIVLGALSILNTTWGFVQAPMGPLNGISLLLQFAGLGMAILVLRKRKLAKEYKEKSQMMILILAVALVFFILSL</sequence>
<evidence type="ECO:0000313" key="2">
    <source>
        <dbReference type="EMBL" id="SEG46995.1"/>
    </source>
</evidence>
<accession>A0A1H6AG54</accession>
<dbReference type="RefSeq" id="WP_103926635.1">
    <property type="nucleotide sequence ID" value="NZ_BBFN01000061.1"/>
</dbReference>
<dbReference type="STRING" id="1120964.GCA_001313265_07285"/>